<dbReference type="AlphaFoldDB" id="A0A9D1HNX1"/>
<evidence type="ECO:0000256" key="1">
    <source>
        <dbReference type="SAM" id="Phobius"/>
    </source>
</evidence>
<feature type="transmembrane region" description="Helical" evidence="1">
    <location>
        <begin position="64"/>
        <end position="85"/>
    </location>
</feature>
<feature type="transmembrane region" description="Helical" evidence="1">
    <location>
        <begin position="148"/>
        <end position="176"/>
    </location>
</feature>
<comment type="caution">
    <text evidence="2">The sequence shown here is derived from an EMBL/GenBank/DDBJ whole genome shotgun (WGS) entry which is preliminary data.</text>
</comment>
<feature type="transmembrane region" description="Helical" evidence="1">
    <location>
        <begin position="233"/>
        <end position="255"/>
    </location>
</feature>
<feature type="transmembrane region" description="Helical" evidence="1">
    <location>
        <begin position="185"/>
        <end position="204"/>
    </location>
</feature>
<accession>A0A9D1HNX1</accession>
<evidence type="ECO:0000313" key="2">
    <source>
        <dbReference type="EMBL" id="HIU13836.1"/>
    </source>
</evidence>
<feature type="transmembrane region" description="Helical" evidence="1">
    <location>
        <begin position="119"/>
        <end position="136"/>
    </location>
</feature>
<dbReference type="InterPro" id="IPR010390">
    <property type="entry name" value="ABC-2_transporter-like"/>
</dbReference>
<reference evidence="2" key="2">
    <citation type="journal article" date="2021" name="PeerJ">
        <title>Extensive microbial diversity within the chicken gut microbiome revealed by metagenomics and culture.</title>
        <authorList>
            <person name="Gilroy R."/>
            <person name="Ravi A."/>
            <person name="Getino M."/>
            <person name="Pursley I."/>
            <person name="Horton D.L."/>
            <person name="Alikhan N.F."/>
            <person name="Baker D."/>
            <person name="Gharbi K."/>
            <person name="Hall N."/>
            <person name="Watson M."/>
            <person name="Adriaenssens E.M."/>
            <person name="Foster-Nyarko E."/>
            <person name="Jarju S."/>
            <person name="Secka A."/>
            <person name="Antonio M."/>
            <person name="Oren A."/>
            <person name="Chaudhuri R.R."/>
            <person name="La Ragione R."/>
            <person name="Hildebrand F."/>
            <person name="Pallen M.J."/>
        </authorList>
    </citation>
    <scope>NUCLEOTIDE SEQUENCE</scope>
    <source>
        <strain evidence="2">CHK195-11698</strain>
    </source>
</reference>
<sequence length="267" mass="30878">MIQMAAKYLYLLKIEIHRFSEFKVNFFSQCLILPVKFLVLLLFWASLYEANGEVINGYTYWQMIFYYVQVSIISFVVQPFAIVTYELFRDIQTGNIDVMMTKPVSYLLRSYLVKCHHPLFGFFFLAVADALYFGFFEPVPLSQFFVMLGIQLLFLIISASILFLLFALVGILSFFISKSLSIRDILWMLIKLFSGSLLPVAFYSDTFLKISNYLPFQYIYYIPTLAMSEAAEALVYVLPGLLWIIVLGVITKLLYHWGCQVHESLGG</sequence>
<dbReference type="Proteomes" id="UP000824175">
    <property type="component" value="Unassembled WGS sequence"/>
</dbReference>
<proteinExistence type="predicted"/>
<organism evidence="2 3">
    <name type="scientific">Candidatus Fimiplasma intestinipullorum</name>
    <dbReference type="NCBI Taxonomy" id="2840825"/>
    <lineage>
        <taxon>Bacteria</taxon>
        <taxon>Bacillati</taxon>
        <taxon>Bacillota</taxon>
        <taxon>Clostridia</taxon>
        <taxon>Eubacteriales</taxon>
        <taxon>Candidatus Fimiplasma</taxon>
    </lineage>
</organism>
<evidence type="ECO:0000313" key="3">
    <source>
        <dbReference type="Proteomes" id="UP000824175"/>
    </source>
</evidence>
<feature type="transmembrane region" description="Helical" evidence="1">
    <location>
        <begin position="26"/>
        <end position="44"/>
    </location>
</feature>
<keyword evidence="1" id="KW-1133">Transmembrane helix</keyword>
<reference evidence="2" key="1">
    <citation type="submission" date="2020-10" db="EMBL/GenBank/DDBJ databases">
        <authorList>
            <person name="Gilroy R."/>
        </authorList>
    </citation>
    <scope>NUCLEOTIDE SEQUENCE</scope>
    <source>
        <strain evidence="2">CHK195-11698</strain>
    </source>
</reference>
<keyword evidence="1" id="KW-0812">Transmembrane</keyword>
<keyword evidence="1" id="KW-0472">Membrane</keyword>
<dbReference type="PANTHER" id="PTHR36832">
    <property type="entry name" value="SLR1174 PROTEIN-RELATED"/>
    <property type="match status" value="1"/>
</dbReference>
<gene>
    <name evidence="2" type="ORF">IAD15_07195</name>
</gene>
<dbReference type="Pfam" id="PF06182">
    <property type="entry name" value="ABC2_membrane_6"/>
    <property type="match status" value="1"/>
</dbReference>
<protein>
    <submittedName>
        <fullName evidence="2">ABC-2 family transporter protein</fullName>
    </submittedName>
</protein>
<dbReference type="EMBL" id="DVMJ01000059">
    <property type="protein sequence ID" value="HIU13836.1"/>
    <property type="molecule type" value="Genomic_DNA"/>
</dbReference>
<dbReference type="PANTHER" id="PTHR36832:SF1">
    <property type="entry name" value="SLR1174 PROTEIN"/>
    <property type="match status" value="1"/>
</dbReference>
<name>A0A9D1HNX1_9FIRM</name>